<dbReference type="PROSITE" id="PS00123">
    <property type="entry name" value="ALKALINE_PHOSPHATASE"/>
    <property type="match status" value="1"/>
</dbReference>
<accession>I8UFL8</accession>
<evidence type="ECO:0000256" key="1">
    <source>
        <dbReference type="ARBA" id="ARBA00005984"/>
    </source>
</evidence>
<dbReference type="InterPro" id="IPR001952">
    <property type="entry name" value="Alkaline_phosphatase"/>
</dbReference>
<dbReference type="InterPro" id="IPR018299">
    <property type="entry name" value="Alkaline_phosphatase_AS"/>
</dbReference>
<dbReference type="CDD" id="cd16012">
    <property type="entry name" value="ALP"/>
    <property type="match status" value="1"/>
</dbReference>
<dbReference type="OrthoDB" id="9794455at2"/>
<feature type="binding site" evidence="8">
    <location>
        <position position="275"/>
    </location>
    <ligand>
        <name>Mg(2+)</name>
        <dbReference type="ChEBI" id="CHEBI:18420"/>
    </ligand>
</feature>
<dbReference type="STRING" id="1196324.A374_07634"/>
<keyword evidence="3 8" id="KW-0479">Metal-binding</keyword>
<comment type="cofactor">
    <cofactor evidence="8">
        <name>Zn(2+)</name>
        <dbReference type="ChEBI" id="CHEBI:29105"/>
    </cofactor>
    <text evidence="8">Binds 2 Zn(2+) ions.</text>
</comment>
<comment type="caution">
    <text evidence="11">The sequence shown here is derived from an EMBL/GenBank/DDBJ whole genome shotgun (WGS) entry which is preliminary data.</text>
</comment>
<gene>
    <name evidence="11" type="ORF">A374_07634</name>
</gene>
<dbReference type="Proteomes" id="UP000004080">
    <property type="component" value="Unassembled WGS sequence"/>
</dbReference>
<dbReference type="InterPro" id="IPR017850">
    <property type="entry name" value="Alkaline_phosphatase_core_sf"/>
</dbReference>
<feature type="binding site" evidence="8">
    <location>
        <position position="154"/>
    </location>
    <ligand>
        <name>Mg(2+)</name>
        <dbReference type="ChEBI" id="CHEBI:18420"/>
    </ligand>
</feature>
<evidence type="ECO:0000256" key="3">
    <source>
        <dbReference type="ARBA" id="ARBA00022723"/>
    </source>
</evidence>
<feature type="signal peptide" evidence="10">
    <location>
        <begin position="1"/>
        <end position="24"/>
    </location>
</feature>
<feature type="active site" description="Phosphoserine intermediate" evidence="7">
    <location>
        <position position="101"/>
    </location>
</feature>
<evidence type="ECO:0000256" key="10">
    <source>
        <dbReference type="SAM" id="SignalP"/>
    </source>
</evidence>
<evidence type="ECO:0000313" key="12">
    <source>
        <dbReference type="Proteomes" id="UP000004080"/>
    </source>
</evidence>
<keyword evidence="5 8" id="KW-0862">Zinc</keyword>
<sequence>MKQKKLKTLIPFVLLAAISGGSLSISSTNGEARTETTNKQPEIRNIIFMVGDGMGPSTTTALRYWRDNHHTRTMEKTTFDRYFIGKQMTYSNDSKENITDSAAAATAMATGYKTYNAAISVDRNKKEVKTVLEAAKSAGKSTGLVSTSELSHATPGSYGAHDPDRKHMDSIANDFYDEKINGHHKIDVMLGGGRSNFIRKDRHLVTQFKKDGYSYITTKQQLTANRSNQLLGIFSKEGLPKMIDREKSVPSLKDMTTAAVERLATNKKGFFLMVEGSQIDWAEHDNDVVSTMSETRDFERAFAAAIDFAKKDKHTLVIATADHATGGFTVGANGNYNWFAQPLKAFKRTPAFISQKINEENNVKKVLKTYIDLSLTHTEIQSVEQAATTKDVKKISKSIKKIADARSVTGWTTSGHTGEDVNVYGYGPGVQKFSGLLDNTDQAKHIFEAIHKGRLR</sequence>
<keyword evidence="12" id="KW-1185">Reference proteome</keyword>
<comment type="cofactor">
    <cofactor evidence="8">
        <name>Mg(2+)</name>
        <dbReference type="ChEBI" id="CHEBI:18420"/>
    </cofactor>
    <text evidence="8">Binds 1 Mg(2+) ion.</text>
</comment>
<dbReference type="SMART" id="SM00098">
    <property type="entry name" value="alkPPc"/>
    <property type="match status" value="1"/>
</dbReference>
<keyword evidence="6 8" id="KW-0460">Magnesium</keyword>
<evidence type="ECO:0000256" key="7">
    <source>
        <dbReference type="PIRSR" id="PIRSR601952-1"/>
    </source>
</evidence>
<dbReference type="EMBL" id="AKKV01000024">
    <property type="protein sequence ID" value="EIT85690.1"/>
    <property type="molecule type" value="Genomic_DNA"/>
</dbReference>
<dbReference type="eggNOG" id="COG1785">
    <property type="taxonomic scope" value="Bacteria"/>
</dbReference>
<evidence type="ECO:0000256" key="4">
    <source>
        <dbReference type="ARBA" id="ARBA00022801"/>
    </source>
</evidence>
<feature type="binding site" evidence="8">
    <location>
        <position position="323"/>
    </location>
    <ligand>
        <name>Zn(2+)</name>
        <dbReference type="ChEBI" id="CHEBI:29105"/>
        <label>2</label>
    </ligand>
</feature>
<dbReference type="RefSeq" id="WP_007201622.1">
    <property type="nucleotide sequence ID" value="NZ_AKKV01000024.1"/>
</dbReference>
<keyword evidence="2" id="KW-0597">Phosphoprotein</keyword>
<evidence type="ECO:0000256" key="2">
    <source>
        <dbReference type="ARBA" id="ARBA00022553"/>
    </source>
</evidence>
<evidence type="ECO:0000256" key="6">
    <source>
        <dbReference type="ARBA" id="ARBA00022842"/>
    </source>
</evidence>
<dbReference type="SUPFAM" id="SSF53649">
    <property type="entry name" value="Alkaline phosphatase-like"/>
    <property type="match status" value="1"/>
</dbReference>
<dbReference type="Gene3D" id="3.40.720.10">
    <property type="entry name" value="Alkaline Phosphatase, subunit A"/>
    <property type="match status" value="1"/>
</dbReference>
<name>I8UFL8_9BACL</name>
<evidence type="ECO:0000256" key="8">
    <source>
        <dbReference type="PIRSR" id="PIRSR601952-2"/>
    </source>
</evidence>
<feature type="binding site" evidence="8">
    <location>
        <position position="280"/>
    </location>
    <ligand>
        <name>Zn(2+)</name>
        <dbReference type="ChEBI" id="CHEBI:29105"/>
        <label>2</label>
    </ligand>
</feature>
<dbReference type="PATRIC" id="fig|1196324.3.peg.1565"/>
<reference evidence="11 12" key="1">
    <citation type="journal article" date="2012" name="J. Bacteriol.">
        <title>Genome of Bacillus macauensis ZFHKF-1, a Long-Chain-Forming Bacterium.</title>
        <authorList>
            <person name="Cai L."/>
            <person name="Zhang T."/>
        </authorList>
    </citation>
    <scope>NUCLEOTIDE SEQUENCE [LARGE SCALE GENOMIC DNA]</scope>
    <source>
        <strain evidence="11 12">ZFHKF-1</strain>
    </source>
</reference>
<feature type="chain" id="PRO_5039514705" evidence="10">
    <location>
        <begin position="25"/>
        <end position="456"/>
    </location>
</feature>
<feature type="binding site" evidence="8">
    <location>
        <position position="284"/>
    </location>
    <ligand>
        <name>Zn(2+)</name>
        <dbReference type="ChEBI" id="CHEBI:29105"/>
        <label>2</label>
    </ligand>
</feature>
<evidence type="ECO:0000313" key="11">
    <source>
        <dbReference type="EMBL" id="EIT85690.1"/>
    </source>
</evidence>
<dbReference type="Pfam" id="PF00245">
    <property type="entry name" value="Alk_phosphatase"/>
    <property type="match status" value="1"/>
</dbReference>
<protein>
    <submittedName>
        <fullName evidence="11">Alkaline phosphatase</fullName>
    </submittedName>
</protein>
<dbReference type="AlphaFoldDB" id="I8UFL8"/>
<feature type="binding site" evidence="8">
    <location>
        <position position="52"/>
    </location>
    <ligand>
        <name>Mg(2+)</name>
        <dbReference type="ChEBI" id="CHEBI:18420"/>
    </ligand>
</feature>
<organism evidence="11 12">
    <name type="scientific">Fictibacillus macauensis ZFHKF-1</name>
    <dbReference type="NCBI Taxonomy" id="1196324"/>
    <lineage>
        <taxon>Bacteria</taxon>
        <taxon>Bacillati</taxon>
        <taxon>Bacillota</taxon>
        <taxon>Bacilli</taxon>
        <taxon>Bacillales</taxon>
        <taxon>Fictibacillaceae</taxon>
        <taxon>Fictibacillus</taxon>
    </lineage>
</organism>
<feature type="binding site" evidence="8">
    <location>
        <position position="152"/>
    </location>
    <ligand>
        <name>Mg(2+)</name>
        <dbReference type="ChEBI" id="CHEBI:18420"/>
    </ligand>
</feature>
<dbReference type="GO" id="GO:0004035">
    <property type="term" value="F:alkaline phosphatase activity"/>
    <property type="evidence" value="ECO:0007669"/>
    <property type="project" value="TreeGrafter"/>
</dbReference>
<dbReference type="PRINTS" id="PR00113">
    <property type="entry name" value="ALKPHPHTASE"/>
</dbReference>
<evidence type="ECO:0000256" key="5">
    <source>
        <dbReference type="ARBA" id="ARBA00022833"/>
    </source>
</evidence>
<dbReference type="PANTHER" id="PTHR11596">
    <property type="entry name" value="ALKALINE PHOSPHATASE"/>
    <property type="match status" value="1"/>
</dbReference>
<keyword evidence="10" id="KW-0732">Signal</keyword>
<feature type="binding site" evidence="8">
    <location>
        <position position="416"/>
    </location>
    <ligand>
        <name>Zn(2+)</name>
        <dbReference type="ChEBI" id="CHEBI:29105"/>
        <label>2</label>
    </ligand>
</feature>
<dbReference type="Gene3D" id="1.10.60.40">
    <property type="match status" value="1"/>
</dbReference>
<feature type="binding site" evidence="8">
    <location>
        <position position="52"/>
    </location>
    <ligand>
        <name>Zn(2+)</name>
        <dbReference type="ChEBI" id="CHEBI:29105"/>
        <label>2</label>
    </ligand>
</feature>
<feature type="binding site" evidence="8">
    <location>
        <position position="322"/>
    </location>
    <ligand>
        <name>Zn(2+)</name>
        <dbReference type="ChEBI" id="CHEBI:29105"/>
        <label>2</label>
    </ligand>
</feature>
<keyword evidence="4" id="KW-0378">Hydrolase</keyword>
<dbReference type="GO" id="GO:0046872">
    <property type="term" value="F:metal ion binding"/>
    <property type="evidence" value="ECO:0007669"/>
    <property type="project" value="UniProtKB-KW"/>
</dbReference>
<dbReference type="PANTHER" id="PTHR11596:SF5">
    <property type="entry name" value="ALKALINE PHOSPHATASE"/>
    <property type="match status" value="1"/>
</dbReference>
<proteinExistence type="inferred from homology"/>
<evidence type="ECO:0000256" key="9">
    <source>
        <dbReference type="RuleBase" id="RU003946"/>
    </source>
</evidence>
<comment type="similarity">
    <text evidence="1 9">Belongs to the alkaline phosphatase family.</text>
</comment>